<dbReference type="InterPro" id="IPR009100">
    <property type="entry name" value="AcylCoA_DH/oxidase_NM_dom_sf"/>
</dbReference>
<evidence type="ECO:0000259" key="7">
    <source>
        <dbReference type="Pfam" id="PF00441"/>
    </source>
</evidence>
<keyword evidence="11" id="KW-1185">Reference proteome</keyword>
<proteinExistence type="inferred from homology"/>
<dbReference type="Pfam" id="PF00441">
    <property type="entry name" value="Acyl-CoA_dh_1"/>
    <property type="match status" value="1"/>
</dbReference>
<dbReference type="Pfam" id="PF02770">
    <property type="entry name" value="Acyl-CoA_dh_M"/>
    <property type="match status" value="1"/>
</dbReference>
<reference evidence="10" key="1">
    <citation type="submission" date="2022-03" db="EMBL/GenBank/DDBJ databases">
        <title>Identification of a novel bacterium isolated from mangrove sediments.</title>
        <authorList>
            <person name="Pan X."/>
        </authorList>
    </citation>
    <scope>NUCLEOTIDE SEQUENCE</scope>
    <source>
        <strain evidence="10">B2637</strain>
    </source>
</reference>
<dbReference type="Pfam" id="PF02771">
    <property type="entry name" value="Acyl-CoA_dh_N"/>
    <property type="match status" value="1"/>
</dbReference>
<feature type="domain" description="Acyl-CoA dehydrogenase/oxidase N-terminal" evidence="9">
    <location>
        <begin position="7"/>
        <end position="123"/>
    </location>
</feature>
<evidence type="ECO:0000256" key="2">
    <source>
        <dbReference type="ARBA" id="ARBA00009347"/>
    </source>
</evidence>
<accession>A0ABT0A7Y9</accession>
<dbReference type="Gene3D" id="2.40.110.10">
    <property type="entry name" value="Butyryl-CoA Dehydrogenase, subunit A, domain 2"/>
    <property type="match status" value="1"/>
</dbReference>
<feature type="domain" description="Acyl-CoA dehydrogenase/oxidase C-terminal" evidence="7">
    <location>
        <begin position="233"/>
        <end position="407"/>
    </location>
</feature>
<dbReference type="InterPro" id="IPR006091">
    <property type="entry name" value="Acyl-CoA_Oxase/DH_mid-dom"/>
</dbReference>
<dbReference type="EMBL" id="JALHAT010000002">
    <property type="protein sequence ID" value="MCJ1959314.1"/>
    <property type="molecule type" value="Genomic_DNA"/>
</dbReference>
<keyword evidence="4 6" id="KW-0274">FAD</keyword>
<evidence type="ECO:0000259" key="9">
    <source>
        <dbReference type="Pfam" id="PF02771"/>
    </source>
</evidence>
<dbReference type="Proteomes" id="UP001162802">
    <property type="component" value="Unassembled WGS sequence"/>
</dbReference>
<evidence type="ECO:0000256" key="4">
    <source>
        <dbReference type="ARBA" id="ARBA00022827"/>
    </source>
</evidence>
<protein>
    <submittedName>
        <fullName evidence="10">Acyl-CoA dehydrogenase family protein</fullName>
    </submittedName>
</protein>
<dbReference type="InterPro" id="IPR013786">
    <property type="entry name" value="AcylCoA_DH/ox_N"/>
</dbReference>
<dbReference type="InterPro" id="IPR009075">
    <property type="entry name" value="AcylCo_DH/oxidase_C"/>
</dbReference>
<comment type="caution">
    <text evidence="10">The sequence shown here is derived from an EMBL/GenBank/DDBJ whole genome shotgun (WGS) entry which is preliminary data.</text>
</comment>
<gene>
    <name evidence="10" type="ORF">MTR65_01295</name>
</gene>
<feature type="domain" description="Acyl-CoA oxidase/dehydrogenase middle" evidence="8">
    <location>
        <begin position="127"/>
        <end position="221"/>
    </location>
</feature>
<dbReference type="PANTHER" id="PTHR43292:SF3">
    <property type="entry name" value="ACYL-COA DEHYDROGENASE FADE29"/>
    <property type="match status" value="1"/>
</dbReference>
<keyword evidence="5 6" id="KW-0560">Oxidoreductase</keyword>
<sequence>MNLEWSAQEEAFRKEVRSFLADNLDEDLIAAGRLATSVYPDHEASMRWQKILHAKGWAAPHWPVEHGGQDWSAAQRYIFESERIAAGAPSLSPMGIHMVAHVLVRFGTQAQKAWFLPRILSGEVFFCQGYSEPGAGSDLASLQMAARADGDAFVLNGSKIWTTHAAEANWMFALVRTAREDRPQKGITFLLLEMDSPGIEVHPMLMASGEEVQSQVFFSDVRVPADQVLGTVGEGWSVAKYLLEFERGGSAYAPDLEARAARLARFAAEEAGGDGRSLIEDPHFAGRLAALRARIRVLGTMELRLLSGAQEGASVGALSSMMKVLGTETAQALTQLTLEAAGPRALAYQPHAVRPGGPTPLHAVPEDGYVGGEAWQALAPLRYFNERAASIYAGSNEIQRNILARAVVGL</sequence>
<dbReference type="Gene3D" id="1.10.540.10">
    <property type="entry name" value="Acyl-CoA dehydrogenase/oxidase, N-terminal domain"/>
    <property type="match status" value="1"/>
</dbReference>
<dbReference type="InterPro" id="IPR036250">
    <property type="entry name" value="AcylCo_DH-like_C"/>
</dbReference>
<dbReference type="SUPFAM" id="SSF47203">
    <property type="entry name" value="Acyl-CoA dehydrogenase C-terminal domain-like"/>
    <property type="match status" value="1"/>
</dbReference>
<evidence type="ECO:0000313" key="11">
    <source>
        <dbReference type="Proteomes" id="UP001162802"/>
    </source>
</evidence>
<keyword evidence="3 6" id="KW-0285">Flavoprotein</keyword>
<dbReference type="PANTHER" id="PTHR43292">
    <property type="entry name" value="ACYL-COA DEHYDROGENASE"/>
    <property type="match status" value="1"/>
</dbReference>
<comment type="cofactor">
    <cofactor evidence="1 6">
        <name>FAD</name>
        <dbReference type="ChEBI" id="CHEBI:57692"/>
    </cofactor>
</comment>
<dbReference type="RefSeq" id="WP_243796498.1">
    <property type="nucleotide sequence ID" value="NZ_JALHAT010000002.1"/>
</dbReference>
<dbReference type="InterPro" id="IPR037069">
    <property type="entry name" value="AcylCoA_DH/ox_N_sf"/>
</dbReference>
<evidence type="ECO:0000256" key="3">
    <source>
        <dbReference type="ARBA" id="ARBA00022630"/>
    </source>
</evidence>
<dbReference type="InterPro" id="IPR046373">
    <property type="entry name" value="Acyl-CoA_Oxase/DH_mid-dom_sf"/>
</dbReference>
<evidence type="ECO:0000259" key="8">
    <source>
        <dbReference type="Pfam" id="PF02770"/>
    </source>
</evidence>
<name>A0ABT0A7Y9_9SPHN</name>
<dbReference type="InterPro" id="IPR052161">
    <property type="entry name" value="Mycobact_Acyl-CoA_DH"/>
</dbReference>
<dbReference type="Gene3D" id="1.20.140.10">
    <property type="entry name" value="Butyryl-CoA Dehydrogenase, subunit A, domain 3"/>
    <property type="match status" value="1"/>
</dbReference>
<organism evidence="10 11">
    <name type="scientific">Novosphingobium mangrovi</name>
    <name type="common">ex Hu et al. 2023</name>
    <dbReference type="NCBI Taxonomy" id="2930094"/>
    <lineage>
        <taxon>Bacteria</taxon>
        <taxon>Pseudomonadati</taxon>
        <taxon>Pseudomonadota</taxon>
        <taxon>Alphaproteobacteria</taxon>
        <taxon>Sphingomonadales</taxon>
        <taxon>Sphingomonadaceae</taxon>
        <taxon>Novosphingobium</taxon>
    </lineage>
</organism>
<evidence type="ECO:0000256" key="5">
    <source>
        <dbReference type="ARBA" id="ARBA00023002"/>
    </source>
</evidence>
<evidence type="ECO:0000256" key="1">
    <source>
        <dbReference type="ARBA" id="ARBA00001974"/>
    </source>
</evidence>
<dbReference type="SUPFAM" id="SSF56645">
    <property type="entry name" value="Acyl-CoA dehydrogenase NM domain-like"/>
    <property type="match status" value="1"/>
</dbReference>
<comment type="similarity">
    <text evidence="2 6">Belongs to the acyl-CoA dehydrogenase family.</text>
</comment>
<evidence type="ECO:0000313" key="10">
    <source>
        <dbReference type="EMBL" id="MCJ1959314.1"/>
    </source>
</evidence>
<evidence type="ECO:0000256" key="6">
    <source>
        <dbReference type="RuleBase" id="RU362125"/>
    </source>
</evidence>